<protein>
    <submittedName>
        <fullName evidence="2">Uncharacterized protein</fullName>
    </submittedName>
</protein>
<feature type="region of interest" description="Disordered" evidence="1">
    <location>
        <begin position="184"/>
        <end position="231"/>
    </location>
</feature>
<organism evidence="2 3">
    <name type="scientific">Granulosicoccus antarcticus IMCC3135</name>
    <dbReference type="NCBI Taxonomy" id="1192854"/>
    <lineage>
        <taxon>Bacteria</taxon>
        <taxon>Pseudomonadati</taxon>
        <taxon>Pseudomonadota</taxon>
        <taxon>Gammaproteobacteria</taxon>
        <taxon>Chromatiales</taxon>
        <taxon>Granulosicoccaceae</taxon>
        <taxon>Granulosicoccus</taxon>
    </lineage>
</organism>
<dbReference type="KEGG" id="gai:IMCC3135_11820"/>
<gene>
    <name evidence="2" type="ORF">IMCC3135_11820</name>
</gene>
<reference evidence="2 3" key="1">
    <citation type="submission" date="2016-12" db="EMBL/GenBank/DDBJ databases">
        <authorList>
            <person name="Song W.-J."/>
            <person name="Kurnit D.M."/>
        </authorList>
    </citation>
    <scope>NUCLEOTIDE SEQUENCE [LARGE SCALE GENOMIC DNA]</scope>
    <source>
        <strain evidence="2 3">IMCC3135</strain>
    </source>
</reference>
<feature type="compositionally biased region" description="Low complexity" evidence="1">
    <location>
        <begin position="213"/>
        <end position="226"/>
    </location>
</feature>
<dbReference type="EMBL" id="CP018632">
    <property type="protein sequence ID" value="ASJ72454.1"/>
    <property type="molecule type" value="Genomic_DNA"/>
</dbReference>
<sequence length="275" mass="30675">MLSSAVHLNLVRRMTELTITLTGEVRESNFEEWKDGLVERIHAVDTTLSEDDDFSSANDSIRQFRDAELMLKNAKQAALEQAADINRLFDAVDAVTEETRQARLTLERRIRVRRQELKQQALQAHFDSNAATLDALTTAQQALFQDRQYLLSLPFDELESTIAERIGVWQSTLAEPAIQYAANSSDATGHDNTQSFDSASIDDSGIDAEHSSRSAGESIEGSSETGEASDDVSRTWRVAIDLSAPRTKADQVFTRVRDRWKTDRAVVSIDLLAVD</sequence>
<evidence type="ECO:0000256" key="1">
    <source>
        <dbReference type="SAM" id="MobiDB-lite"/>
    </source>
</evidence>
<dbReference type="AlphaFoldDB" id="A0A2Z2NZA7"/>
<feature type="compositionally biased region" description="Polar residues" evidence="1">
    <location>
        <begin position="184"/>
        <end position="194"/>
    </location>
</feature>
<accession>A0A2Z2NZA7</accession>
<name>A0A2Z2NZA7_9GAMM</name>
<dbReference type="Proteomes" id="UP000250079">
    <property type="component" value="Chromosome"/>
</dbReference>
<keyword evidence="3" id="KW-1185">Reference proteome</keyword>
<evidence type="ECO:0000313" key="2">
    <source>
        <dbReference type="EMBL" id="ASJ72454.1"/>
    </source>
</evidence>
<evidence type="ECO:0000313" key="3">
    <source>
        <dbReference type="Proteomes" id="UP000250079"/>
    </source>
</evidence>
<proteinExistence type="predicted"/>